<gene>
    <name evidence="1" type="ORF">C5O18_05205</name>
</gene>
<sequence>MMERLPDISFLLGVLGDIRLDVEIFGVDLKFTLDVSIQLQIDVETYAPVILKLVPHPVTSKNIRIDVKGANQPSEALDKLMLVQPIVREQIVREVNARIADPKIREMATIDVLALVDKATSKPAGSTA</sequence>
<organism evidence="1 2">
    <name type="scientific">Amnimonas aquatica</name>
    <dbReference type="NCBI Taxonomy" id="2094561"/>
    <lineage>
        <taxon>Bacteria</taxon>
        <taxon>Pseudomonadati</taxon>
        <taxon>Pseudomonadota</taxon>
        <taxon>Gammaproteobacteria</taxon>
        <taxon>Moraxellales</taxon>
        <taxon>Moraxellaceae</taxon>
        <taxon>Amnimonas</taxon>
    </lineage>
</organism>
<dbReference type="EMBL" id="PTQZ01000094">
    <property type="protein sequence ID" value="PQA43675.1"/>
    <property type="molecule type" value="Genomic_DNA"/>
</dbReference>
<dbReference type="Proteomes" id="UP000243900">
    <property type="component" value="Unassembled WGS sequence"/>
</dbReference>
<keyword evidence="2" id="KW-1185">Reference proteome</keyword>
<accession>A0A2P6ASP1</accession>
<comment type="caution">
    <text evidence="1">The sequence shown here is derived from an EMBL/GenBank/DDBJ whole genome shotgun (WGS) entry which is preliminary data.</text>
</comment>
<evidence type="ECO:0000313" key="1">
    <source>
        <dbReference type="EMBL" id="PQA43675.1"/>
    </source>
</evidence>
<protein>
    <submittedName>
        <fullName evidence="1">Uncharacterized protein</fullName>
    </submittedName>
</protein>
<proteinExistence type="predicted"/>
<reference evidence="2" key="1">
    <citation type="submission" date="2018-02" db="EMBL/GenBank/DDBJ databases">
        <title>Genome sequencing of Solimonas sp. HR-BB.</title>
        <authorList>
            <person name="Lee Y."/>
            <person name="Jeon C.O."/>
        </authorList>
    </citation>
    <scope>NUCLEOTIDE SEQUENCE [LARGE SCALE GENOMIC DNA]</scope>
    <source>
        <strain evidence="2">HR-E</strain>
    </source>
</reference>
<evidence type="ECO:0000313" key="2">
    <source>
        <dbReference type="Proteomes" id="UP000243900"/>
    </source>
</evidence>
<dbReference type="AlphaFoldDB" id="A0A2P6ASP1"/>
<name>A0A2P6ASP1_9GAMM</name>